<keyword evidence="13" id="KW-1185">Reference proteome</keyword>
<dbReference type="PANTHER" id="PTHR43065">
    <property type="entry name" value="SENSOR HISTIDINE KINASE"/>
    <property type="match status" value="1"/>
</dbReference>
<accession>A0A1H2R9J2</accession>
<dbReference type="SMART" id="SM00387">
    <property type="entry name" value="HATPase_c"/>
    <property type="match status" value="1"/>
</dbReference>
<dbReference type="PROSITE" id="PS50113">
    <property type="entry name" value="PAC"/>
    <property type="match status" value="2"/>
</dbReference>
<dbReference type="Pfam" id="PF08448">
    <property type="entry name" value="PAS_4"/>
    <property type="match status" value="1"/>
</dbReference>
<reference evidence="13" key="1">
    <citation type="submission" date="2016-10" db="EMBL/GenBank/DDBJ databases">
        <authorList>
            <person name="Varghese N."/>
        </authorList>
    </citation>
    <scope>NUCLEOTIDE SEQUENCE [LARGE SCALE GENOMIC DNA]</scope>
    <source>
        <strain evidence="13">DSM 12489</strain>
    </source>
</reference>
<dbReference type="Pfam" id="PF13426">
    <property type="entry name" value="PAS_9"/>
    <property type="match status" value="1"/>
</dbReference>
<sequence>MLKESLQSLELIVKRLTDLNTALDKALIVAITDVRGDITFANTKFCEISKYSREELLGQNHRIINSGYHSKEFFRDMWRTIANGRIWTGEVKNRAKDGSFYWMDTIIVPLLNESGKPYQYVSFRNDITARKLEEEKIDVLIKTMPDVVIFQDGTGRWLLANAAAIDLFQLNKDTYQGLQTDEIVKQDSVRSTWLHKFNATNESVWELARSVREEILLEQANGVPMTFEVTKAPVFHSDGQRSGLILIGRDVTRRHQAEEALRRSETIAAIGQLASGIAHEIRNPLAGIKWAMESLRSKYPDSLDQLNMIMDELDRIDSIVGELLTLAKPHEAQHGYVHIHDVLQGVITLMTGNARKNNVSIQFVVPDTLPRIHCDPHQLKQVFINLLKNAIEAMPDGGTVRIEGLDDPRARRIVVRLTDEGTGIPEHLLQRLGQPFISTKEKGTGLGLMVTKKIVQDHHGALTFRKNDPRGTIAEVELPYDWLHTAPSTVPLGE</sequence>
<dbReference type="CDD" id="cd00075">
    <property type="entry name" value="HATPase"/>
    <property type="match status" value="1"/>
</dbReference>
<dbReference type="InterPro" id="IPR013656">
    <property type="entry name" value="PAS_4"/>
</dbReference>
<gene>
    <name evidence="12" type="ORF">SAMN04489725_102227</name>
</gene>
<dbReference type="GO" id="GO:0005524">
    <property type="term" value="F:ATP binding"/>
    <property type="evidence" value="ECO:0007669"/>
    <property type="project" value="UniProtKB-KW"/>
</dbReference>
<dbReference type="SUPFAM" id="SSF55785">
    <property type="entry name" value="PYP-like sensor domain (PAS domain)"/>
    <property type="match status" value="2"/>
</dbReference>
<dbReference type="SMART" id="SM00086">
    <property type="entry name" value="PAC"/>
    <property type="match status" value="2"/>
</dbReference>
<dbReference type="AlphaFoldDB" id="A0A1H2R9J2"/>
<evidence type="ECO:0000256" key="7">
    <source>
        <dbReference type="ARBA" id="ARBA00022840"/>
    </source>
</evidence>
<dbReference type="SUPFAM" id="SSF55874">
    <property type="entry name" value="ATPase domain of HSP90 chaperone/DNA topoisomerase II/histidine kinase"/>
    <property type="match status" value="1"/>
</dbReference>
<dbReference type="Pfam" id="PF02518">
    <property type="entry name" value="HATPase_c"/>
    <property type="match status" value="1"/>
</dbReference>
<evidence type="ECO:0000256" key="6">
    <source>
        <dbReference type="ARBA" id="ARBA00022777"/>
    </source>
</evidence>
<evidence type="ECO:0000259" key="11">
    <source>
        <dbReference type="PROSITE" id="PS50113"/>
    </source>
</evidence>
<dbReference type="Gene3D" id="3.30.565.10">
    <property type="entry name" value="Histidine kinase-like ATPase, C-terminal domain"/>
    <property type="match status" value="1"/>
</dbReference>
<dbReference type="SMART" id="SM00091">
    <property type="entry name" value="PAS"/>
    <property type="match status" value="2"/>
</dbReference>
<evidence type="ECO:0000256" key="4">
    <source>
        <dbReference type="ARBA" id="ARBA00022679"/>
    </source>
</evidence>
<dbReference type="Gene3D" id="3.30.450.20">
    <property type="entry name" value="PAS domain"/>
    <property type="match status" value="2"/>
</dbReference>
<dbReference type="InterPro" id="IPR036890">
    <property type="entry name" value="HATPase_C_sf"/>
</dbReference>
<dbReference type="PROSITE" id="PS50109">
    <property type="entry name" value="HIS_KIN"/>
    <property type="match status" value="1"/>
</dbReference>
<dbReference type="RefSeq" id="WP_074691594.1">
    <property type="nucleotide sequence ID" value="NZ_FNOJ01000002.1"/>
</dbReference>
<evidence type="ECO:0000256" key="2">
    <source>
        <dbReference type="ARBA" id="ARBA00012438"/>
    </source>
</evidence>
<dbReference type="InterPro" id="IPR000700">
    <property type="entry name" value="PAS-assoc_C"/>
</dbReference>
<protein>
    <recommendedName>
        <fullName evidence="2">histidine kinase</fullName>
        <ecNumber evidence="2">2.7.13.3</ecNumber>
    </recommendedName>
</protein>
<feature type="domain" description="PAC" evidence="11">
    <location>
        <begin position="87"/>
        <end position="139"/>
    </location>
</feature>
<name>A0A1H2R9J2_9BACL</name>
<dbReference type="GO" id="GO:0000155">
    <property type="term" value="F:phosphorelay sensor kinase activity"/>
    <property type="evidence" value="ECO:0007669"/>
    <property type="project" value="InterPro"/>
</dbReference>
<keyword evidence="7" id="KW-0067">ATP-binding</keyword>
<dbReference type="InterPro" id="IPR004358">
    <property type="entry name" value="Sig_transdc_His_kin-like_C"/>
</dbReference>
<dbReference type="InterPro" id="IPR035965">
    <property type="entry name" value="PAS-like_dom_sf"/>
</dbReference>
<dbReference type="PROSITE" id="PS50112">
    <property type="entry name" value="PAS"/>
    <property type="match status" value="1"/>
</dbReference>
<evidence type="ECO:0000256" key="5">
    <source>
        <dbReference type="ARBA" id="ARBA00022741"/>
    </source>
</evidence>
<dbReference type="Pfam" id="PF00512">
    <property type="entry name" value="HisKA"/>
    <property type="match status" value="1"/>
</dbReference>
<evidence type="ECO:0000256" key="8">
    <source>
        <dbReference type="ARBA" id="ARBA00023012"/>
    </source>
</evidence>
<feature type="domain" description="Histidine kinase" evidence="9">
    <location>
        <begin position="276"/>
        <end position="482"/>
    </location>
</feature>
<dbReference type="InterPro" id="IPR003661">
    <property type="entry name" value="HisK_dim/P_dom"/>
</dbReference>
<dbReference type="InterPro" id="IPR036097">
    <property type="entry name" value="HisK_dim/P_sf"/>
</dbReference>
<dbReference type="PRINTS" id="PR00344">
    <property type="entry name" value="BCTRLSENSOR"/>
</dbReference>
<dbReference type="EC" id="2.7.13.3" evidence="2"/>
<dbReference type="Proteomes" id="UP000182589">
    <property type="component" value="Unassembled WGS sequence"/>
</dbReference>
<feature type="domain" description="PAC" evidence="11">
    <location>
        <begin position="211"/>
        <end position="263"/>
    </location>
</feature>
<keyword evidence="4" id="KW-0808">Transferase</keyword>
<comment type="catalytic activity">
    <reaction evidence="1">
        <text>ATP + protein L-histidine = ADP + protein N-phospho-L-histidine.</text>
        <dbReference type="EC" id="2.7.13.3"/>
    </reaction>
</comment>
<keyword evidence="3" id="KW-0597">Phosphoprotein</keyword>
<dbReference type="Gene3D" id="1.10.287.130">
    <property type="match status" value="1"/>
</dbReference>
<dbReference type="InterPro" id="IPR005467">
    <property type="entry name" value="His_kinase_dom"/>
</dbReference>
<dbReference type="InterPro" id="IPR001610">
    <property type="entry name" value="PAC"/>
</dbReference>
<evidence type="ECO:0000256" key="3">
    <source>
        <dbReference type="ARBA" id="ARBA00022553"/>
    </source>
</evidence>
<evidence type="ECO:0000313" key="12">
    <source>
        <dbReference type="EMBL" id="SDW16133.1"/>
    </source>
</evidence>
<evidence type="ECO:0000256" key="1">
    <source>
        <dbReference type="ARBA" id="ARBA00000085"/>
    </source>
</evidence>
<dbReference type="NCBIfam" id="TIGR00229">
    <property type="entry name" value="sensory_box"/>
    <property type="match status" value="2"/>
</dbReference>
<dbReference type="PANTHER" id="PTHR43065:SF34">
    <property type="entry name" value="SPORULATION KINASE A"/>
    <property type="match status" value="1"/>
</dbReference>
<dbReference type="SMART" id="SM00388">
    <property type="entry name" value="HisKA"/>
    <property type="match status" value="1"/>
</dbReference>
<dbReference type="CDD" id="cd00130">
    <property type="entry name" value="PAS"/>
    <property type="match status" value="2"/>
</dbReference>
<dbReference type="InterPro" id="IPR000014">
    <property type="entry name" value="PAS"/>
</dbReference>
<keyword evidence="5" id="KW-0547">Nucleotide-binding</keyword>
<dbReference type="InterPro" id="IPR003594">
    <property type="entry name" value="HATPase_dom"/>
</dbReference>
<organism evidence="12 13">
    <name type="scientific">Alicyclobacillus hesperidum</name>
    <dbReference type="NCBI Taxonomy" id="89784"/>
    <lineage>
        <taxon>Bacteria</taxon>
        <taxon>Bacillati</taxon>
        <taxon>Bacillota</taxon>
        <taxon>Bacilli</taxon>
        <taxon>Bacillales</taxon>
        <taxon>Alicyclobacillaceae</taxon>
        <taxon>Alicyclobacillus</taxon>
    </lineage>
</organism>
<keyword evidence="6" id="KW-0418">Kinase</keyword>
<dbReference type="STRING" id="89784.SAMN04489725_102227"/>
<evidence type="ECO:0000259" key="10">
    <source>
        <dbReference type="PROSITE" id="PS50112"/>
    </source>
</evidence>
<evidence type="ECO:0000313" key="13">
    <source>
        <dbReference type="Proteomes" id="UP000182589"/>
    </source>
</evidence>
<dbReference type="SUPFAM" id="SSF47384">
    <property type="entry name" value="Homodimeric domain of signal transducing histidine kinase"/>
    <property type="match status" value="1"/>
</dbReference>
<evidence type="ECO:0000259" key="9">
    <source>
        <dbReference type="PROSITE" id="PS50109"/>
    </source>
</evidence>
<dbReference type="CDD" id="cd00082">
    <property type="entry name" value="HisKA"/>
    <property type="match status" value="1"/>
</dbReference>
<keyword evidence="8" id="KW-0902">Two-component regulatory system</keyword>
<proteinExistence type="predicted"/>
<feature type="domain" description="PAS" evidence="10">
    <location>
        <begin position="29"/>
        <end position="60"/>
    </location>
</feature>
<dbReference type="EMBL" id="FNOJ01000002">
    <property type="protein sequence ID" value="SDW16133.1"/>
    <property type="molecule type" value="Genomic_DNA"/>
</dbReference>